<dbReference type="CDD" id="cd09006">
    <property type="entry name" value="PNP_EcPNPI-like"/>
    <property type="match status" value="1"/>
</dbReference>
<dbReference type="PANTHER" id="PTHR43691">
    <property type="entry name" value="URIDINE PHOSPHORYLASE"/>
    <property type="match status" value="1"/>
</dbReference>
<feature type="binding site" description="in other chain" evidence="4">
    <location>
        <begin position="203"/>
        <end position="204"/>
    </location>
    <ligand>
        <name>a purine D-ribonucleoside</name>
        <dbReference type="ChEBI" id="CHEBI:142355"/>
        <note>ligand shared between dimeric partners</note>
    </ligand>
</feature>
<sequence>MSTHINADSGAIAEKVLLPGDPLRAKFIAENFLTDSVCYNTVRSALGYTGLYHGQRVSVQATGMGMPSMAIYAHELIVDYQVQQLIRVGTAGGLAPQLQLRDIVLAQGASTDSSMPQNIFGSSINFAPLADFELLHKAFDVARAQDQSVTVGNVLGQDRFYDDAADFSKLINYGILAAEMETPALYLAAAQYQRQALAILTISNHIITGAETSAQAREQEFGAMVQLALKTLCD</sequence>
<dbReference type="Proteomes" id="UP001597267">
    <property type="component" value="Unassembled WGS sequence"/>
</dbReference>
<dbReference type="EC" id="2.4.2.1" evidence="4"/>
<feature type="binding site" description="in other chain" evidence="4">
    <location>
        <begin position="87"/>
        <end position="90"/>
    </location>
    <ligand>
        <name>phosphate</name>
        <dbReference type="ChEBI" id="CHEBI:43474"/>
        <note>ligand shared between dimeric partners</note>
    </ligand>
</feature>
<feature type="binding site" description="in other chain" evidence="4">
    <location>
        <position position="20"/>
    </location>
    <ligand>
        <name>phosphate</name>
        <dbReference type="ChEBI" id="CHEBI:43474"/>
        <note>ligand shared between dimeric partners</note>
    </ligand>
</feature>
<gene>
    <name evidence="4 6" type="primary">deoD</name>
    <name evidence="6" type="ORF">ACFQ5M_00035</name>
</gene>
<dbReference type="Pfam" id="PF01048">
    <property type="entry name" value="PNP_UDP_1"/>
    <property type="match status" value="1"/>
</dbReference>
<comment type="caution">
    <text evidence="6">The sequence shown here is derived from an EMBL/GenBank/DDBJ whole genome shotgun (WGS) entry which is preliminary data.</text>
</comment>
<dbReference type="NCBIfam" id="NF004489">
    <property type="entry name" value="PRK05819.1"/>
    <property type="match status" value="1"/>
</dbReference>
<feature type="binding site" description="in other chain" evidence="4">
    <location>
        <position position="24"/>
    </location>
    <ligand>
        <name>phosphate</name>
        <dbReference type="ChEBI" id="CHEBI:43474"/>
        <note>ligand shared between dimeric partners</note>
    </ligand>
</feature>
<comment type="catalytic activity">
    <reaction evidence="4">
        <text>a purine 2'-deoxy-D-ribonucleoside + phosphate = a purine nucleobase + 2-deoxy-alpha-D-ribose 1-phosphate</text>
        <dbReference type="Rhea" id="RHEA:36431"/>
        <dbReference type="ChEBI" id="CHEBI:26386"/>
        <dbReference type="ChEBI" id="CHEBI:43474"/>
        <dbReference type="ChEBI" id="CHEBI:57259"/>
        <dbReference type="ChEBI" id="CHEBI:142361"/>
        <dbReference type="EC" id="2.4.2.1"/>
    </reaction>
</comment>
<proteinExistence type="inferred from homology"/>
<comment type="similarity">
    <text evidence="4">Belongs to the PNP/UDP phosphorylase family.</text>
</comment>
<evidence type="ECO:0000256" key="2">
    <source>
        <dbReference type="ARBA" id="ARBA00022679"/>
    </source>
</evidence>
<dbReference type="GO" id="GO:0004731">
    <property type="term" value="F:purine-nucleoside phosphorylase activity"/>
    <property type="evidence" value="ECO:0007669"/>
    <property type="project" value="UniProtKB-EC"/>
</dbReference>
<feature type="site" description="Important for catalytic activity" evidence="4">
    <location>
        <position position="217"/>
    </location>
</feature>
<evidence type="ECO:0000313" key="6">
    <source>
        <dbReference type="EMBL" id="MFD1670478.1"/>
    </source>
</evidence>
<comment type="caution">
    <text evidence="4">Lacks conserved residue(s) required for the propagation of feature annotation.</text>
</comment>
<evidence type="ECO:0000313" key="7">
    <source>
        <dbReference type="Proteomes" id="UP001597267"/>
    </source>
</evidence>
<dbReference type="SUPFAM" id="SSF53167">
    <property type="entry name" value="Purine and uridine phosphorylases"/>
    <property type="match status" value="1"/>
</dbReference>
<reference evidence="7" key="1">
    <citation type="journal article" date="2019" name="Int. J. Syst. Evol. Microbiol.">
        <title>The Global Catalogue of Microorganisms (GCM) 10K type strain sequencing project: providing services to taxonomists for standard genome sequencing and annotation.</title>
        <authorList>
            <consortium name="The Broad Institute Genomics Platform"/>
            <consortium name="The Broad Institute Genome Sequencing Center for Infectious Disease"/>
            <person name="Wu L."/>
            <person name="Ma J."/>
        </authorList>
    </citation>
    <scope>NUCLEOTIDE SEQUENCE [LARGE SCALE GENOMIC DNA]</scope>
    <source>
        <strain evidence="7">CCM 8896</strain>
    </source>
</reference>
<feature type="binding site" evidence="4">
    <location>
        <position position="43"/>
    </location>
    <ligand>
        <name>phosphate</name>
        <dbReference type="ChEBI" id="CHEBI:43474"/>
        <note>ligand shared between dimeric partners</note>
    </ligand>
</feature>
<evidence type="ECO:0000256" key="3">
    <source>
        <dbReference type="ARBA" id="ARBA00048447"/>
    </source>
</evidence>
<comment type="function">
    <text evidence="4">Catalyzes the reversible phosphorolytic breakdown of the N-glycosidic bond in the beta-(deoxy)ribonucleoside molecules, with the formation of the corresponding free purine bases and pentose-1-phosphate.</text>
</comment>
<feature type="domain" description="Nucleoside phosphorylase" evidence="5">
    <location>
        <begin position="16"/>
        <end position="231"/>
    </location>
</feature>
<keyword evidence="2 4" id="KW-0808">Transferase</keyword>
<dbReference type="HAMAP" id="MF_01627">
    <property type="entry name" value="Pur_nucleosid_phosp"/>
    <property type="match status" value="1"/>
</dbReference>
<comment type="catalytic activity">
    <reaction evidence="3">
        <text>uridine + phosphate = alpha-D-ribose 1-phosphate + uracil</text>
        <dbReference type="Rhea" id="RHEA:24388"/>
        <dbReference type="ChEBI" id="CHEBI:16704"/>
        <dbReference type="ChEBI" id="CHEBI:17568"/>
        <dbReference type="ChEBI" id="CHEBI:43474"/>
        <dbReference type="ChEBI" id="CHEBI:57720"/>
        <dbReference type="EC" id="2.4.2.3"/>
    </reaction>
</comment>
<keyword evidence="7" id="KW-1185">Reference proteome</keyword>
<dbReference type="InterPro" id="IPR000845">
    <property type="entry name" value="Nucleoside_phosphorylase_d"/>
</dbReference>
<name>A0ABW4J4I0_9LACO</name>
<accession>A0ABW4J4I0</accession>
<comment type="subunit">
    <text evidence="4">Homohexamer; trimer of homodimers.</text>
</comment>
<dbReference type="EMBL" id="JBHTOP010000001">
    <property type="protein sequence ID" value="MFD1670478.1"/>
    <property type="molecule type" value="Genomic_DNA"/>
</dbReference>
<dbReference type="Gene3D" id="3.40.50.1580">
    <property type="entry name" value="Nucleoside phosphorylase domain"/>
    <property type="match status" value="1"/>
</dbReference>
<protein>
    <recommendedName>
        <fullName evidence="4">Purine nucleoside phosphorylase DeoD-type</fullName>
        <shortName evidence="4">PNP</shortName>
        <ecNumber evidence="4">2.4.2.1</ecNumber>
    </recommendedName>
</protein>
<dbReference type="RefSeq" id="WP_125714540.1">
    <property type="nucleotide sequence ID" value="NZ_JBHTOP010000001.1"/>
</dbReference>
<dbReference type="PANTHER" id="PTHR43691:SF11">
    <property type="entry name" value="FI09636P-RELATED"/>
    <property type="match status" value="1"/>
</dbReference>
<dbReference type="InterPro" id="IPR035994">
    <property type="entry name" value="Nucleoside_phosphorylase_sf"/>
</dbReference>
<evidence type="ECO:0000259" key="5">
    <source>
        <dbReference type="Pfam" id="PF01048"/>
    </source>
</evidence>
<feature type="binding site" evidence="4">
    <location>
        <position position="4"/>
    </location>
    <ligand>
        <name>a purine D-ribonucleoside</name>
        <dbReference type="ChEBI" id="CHEBI:142355"/>
        <note>ligand shared between dimeric partners</note>
    </ligand>
</feature>
<organism evidence="6 7">
    <name type="scientific">Agrilactobacillus yilanensis</name>
    <dbReference type="NCBI Taxonomy" id="2485997"/>
    <lineage>
        <taxon>Bacteria</taxon>
        <taxon>Bacillati</taxon>
        <taxon>Bacillota</taxon>
        <taxon>Bacilli</taxon>
        <taxon>Lactobacillales</taxon>
        <taxon>Lactobacillaceae</taxon>
        <taxon>Agrilactobacillus</taxon>
    </lineage>
</organism>
<feature type="binding site" description="in other chain" evidence="4">
    <location>
        <begin position="179"/>
        <end position="181"/>
    </location>
    <ligand>
        <name>a purine D-ribonucleoside</name>
        <dbReference type="ChEBI" id="CHEBI:142355"/>
        <note>ligand shared between dimeric partners</note>
    </ligand>
</feature>
<comment type="catalytic activity">
    <reaction evidence="4">
        <text>a purine D-ribonucleoside + phosphate = a purine nucleobase + alpha-D-ribose 1-phosphate</text>
        <dbReference type="Rhea" id="RHEA:19805"/>
        <dbReference type="ChEBI" id="CHEBI:26386"/>
        <dbReference type="ChEBI" id="CHEBI:43474"/>
        <dbReference type="ChEBI" id="CHEBI:57720"/>
        <dbReference type="ChEBI" id="CHEBI:142355"/>
        <dbReference type="EC" id="2.4.2.1"/>
    </reaction>
</comment>
<evidence type="ECO:0000256" key="1">
    <source>
        <dbReference type="ARBA" id="ARBA00022676"/>
    </source>
</evidence>
<dbReference type="NCBIfam" id="TIGR00107">
    <property type="entry name" value="deoD"/>
    <property type="match status" value="1"/>
</dbReference>
<dbReference type="InterPro" id="IPR004402">
    <property type="entry name" value="DeoD-type"/>
</dbReference>
<keyword evidence="1 4" id="KW-0328">Glycosyltransferase</keyword>
<evidence type="ECO:0000256" key="4">
    <source>
        <dbReference type="HAMAP-Rule" id="MF_01627"/>
    </source>
</evidence>